<dbReference type="Gene3D" id="1.10.260.40">
    <property type="entry name" value="lambda repressor-like DNA-binding domains"/>
    <property type="match status" value="1"/>
</dbReference>
<dbReference type="GO" id="GO:0003677">
    <property type="term" value="F:DNA binding"/>
    <property type="evidence" value="ECO:0007669"/>
    <property type="project" value="UniProtKB-KW"/>
</dbReference>
<accession>A0A385TBG7</accession>
<keyword evidence="2" id="KW-0614">Plasmid</keyword>
<keyword evidence="3" id="KW-1185">Reference proteome</keyword>
<name>A0A385TBG7_BRELA</name>
<dbReference type="InterPro" id="IPR001387">
    <property type="entry name" value="Cro/C1-type_HTH"/>
</dbReference>
<proteinExistence type="predicted"/>
<dbReference type="OrthoDB" id="8115576at2"/>
<dbReference type="Proteomes" id="UP000319432">
    <property type="component" value="Plasmid p1821L02"/>
</dbReference>
<reference evidence="2 3" key="1">
    <citation type="submission" date="2018-11" db="EMBL/GenBank/DDBJ databases">
        <title>Phylogenetic determinants of toxin gene distribution in genomes of Brevibacillus laterosporus.</title>
        <authorList>
            <person name="Glare T.R."/>
            <person name="Durrant A."/>
            <person name="Berry C."/>
            <person name="Palma L."/>
            <person name="Ormskirk M."/>
            <person name="Cox M.O."/>
        </authorList>
    </citation>
    <scope>NUCLEOTIDE SEQUENCE [LARGE SCALE GENOMIC DNA]</scope>
    <source>
        <strain evidence="2 3">1821L</strain>
        <plasmid evidence="2 3">p1821L02</plasmid>
    </source>
</reference>
<evidence type="ECO:0000313" key="2">
    <source>
        <dbReference type="EMBL" id="QDX91036.1"/>
    </source>
</evidence>
<evidence type="ECO:0000256" key="1">
    <source>
        <dbReference type="ARBA" id="ARBA00023125"/>
    </source>
</evidence>
<dbReference type="PANTHER" id="PTHR46558:SF14">
    <property type="entry name" value="HTH-TYPE TRANSCRIPTIONAL REGULATOR ANSR"/>
    <property type="match status" value="1"/>
</dbReference>
<dbReference type="EMBL" id="CP033462">
    <property type="protein sequence ID" value="QDX91036.1"/>
    <property type="molecule type" value="Genomic_DNA"/>
</dbReference>
<dbReference type="PANTHER" id="PTHR46558">
    <property type="entry name" value="TRACRIPTIONAL REGULATORY PROTEIN-RELATED-RELATED"/>
    <property type="match status" value="1"/>
</dbReference>
<protein>
    <submittedName>
        <fullName evidence="2">Helix-turn-helix domain-containing protein</fullName>
    </submittedName>
</protein>
<dbReference type="Pfam" id="PF01381">
    <property type="entry name" value="HTH_3"/>
    <property type="match status" value="1"/>
</dbReference>
<dbReference type="InterPro" id="IPR010982">
    <property type="entry name" value="Lambda_DNA-bd_dom_sf"/>
</dbReference>
<dbReference type="RefSeq" id="WP_119734518.1">
    <property type="nucleotide sequence ID" value="NZ_CP032410.1"/>
</dbReference>
<dbReference type="SUPFAM" id="SSF47413">
    <property type="entry name" value="lambda repressor-like DNA-binding domains"/>
    <property type="match status" value="1"/>
</dbReference>
<dbReference type="AlphaFoldDB" id="A0A385TBG7"/>
<evidence type="ECO:0000313" key="3">
    <source>
        <dbReference type="Proteomes" id="UP000319432"/>
    </source>
</evidence>
<dbReference type="PROSITE" id="PS50943">
    <property type="entry name" value="HTH_CROC1"/>
    <property type="match status" value="1"/>
</dbReference>
<keyword evidence="1" id="KW-0238">DNA-binding</keyword>
<dbReference type="SMART" id="SM00530">
    <property type="entry name" value="HTH_XRE"/>
    <property type="match status" value="1"/>
</dbReference>
<dbReference type="CDD" id="cd00093">
    <property type="entry name" value="HTH_XRE"/>
    <property type="match status" value="1"/>
</dbReference>
<gene>
    <name evidence="2" type="ORF">EEL30_00715</name>
</gene>
<sequence length="117" mass="13650">MENKFAERFKALRELKGWTQQEAAEALGITRPTIAGYESKSKFRVPREENLIHIANEFGVSVDYLLGRTDEPQSNKNTWDILLENNSFTPEEIQMIKKFRSLPKEKQNAIREHIRTS</sequence>
<geneLocation type="plasmid" evidence="2 3">
    <name>p1821L02</name>
</geneLocation>
<organism evidence="2 3">
    <name type="scientific">Brevibacillus laterosporus</name>
    <name type="common">Bacillus laterosporus</name>
    <dbReference type="NCBI Taxonomy" id="1465"/>
    <lineage>
        <taxon>Bacteria</taxon>
        <taxon>Bacillati</taxon>
        <taxon>Bacillota</taxon>
        <taxon>Bacilli</taxon>
        <taxon>Bacillales</taxon>
        <taxon>Paenibacillaceae</taxon>
        <taxon>Brevibacillus</taxon>
    </lineage>
</organism>